<dbReference type="PANTHER" id="PTHR11435:SF1">
    <property type="entry name" value="NADH-UBIQUINONE OXIDOREDUCTASE CHAIN 6"/>
    <property type="match status" value="1"/>
</dbReference>
<organism evidence="17">
    <name type="scientific">Tanystylum sp. JZ-2022</name>
    <dbReference type="NCBI Taxonomy" id="2992008"/>
    <lineage>
        <taxon>Eukaryota</taxon>
        <taxon>Metazoa</taxon>
        <taxon>Ecdysozoa</taxon>
        <taxon>Arthropoda</taxon>
        <taxon>Chelicerata</taxon>
        <taxon>Pycnogonida</taxon>
        <taxon>Pantopoda</taxon>
        <taxon>Tanystylum</taxon>
    </lineage>
</organism>
<evidence type="ECO:0000256" key="1">
    <source>
        <dbReference type="ARBA" id="ARBA00004225"/>
    </source>
</evidence>
<comment type="similarity">
    <text evidence="2">Belongs to the complex I subunit 6 family.</text>
</comment>
<evidence type="ECO:0000313" key="17">
    <source>
        <dbReference type="EMBL" id="UZA66689.1"/>
    </source>
</evidence>
<dbReference type="EC" id="7.1.1.2" evidence="3"/>
<evidence type="ECO:0000256" key="11">
    <source>
        <dbReference type="ARBA" id="ARBA00023027"/>
    </source>
</evidence>
<evidence type="ECO:0000256" key="13">
    <source>
        <dbReference type="ARBA" id="ARBA00023136"/>
    </source>
</evidence>
<sequence>MMTSMMILSMLFMLTKNPLMMIMIIILQTLNISLMTSYFNKSFFTSYVLILIFLGGMLVIFIYMASLSSNEKINLNFKWLSITSLSTALLTIPLMKSSTPFTKSSMHLNFMSNDLTSSITKIYNNMIPLTMIMAAYLMITLFVIVKTSKFHKGPIRKK</sequence>
<keyword evidence="8" id="KW-1278">Translocase</keyword>
<evidence type="ECO:0000256" key="10">
    <source>
        <dbReference type="ARBA" id="ARBA00022989"/>
    </source>
</evidence>
<dbReference type="GO" id="GO:0008137">
    <property type="term" value="F:NADH dehydrogenase (ubiquinone) activity"/>
    <property type="evidence" value="ECO:0007669"/>
    <property type="project" value="UniProtKB-EC"/>
</dbReference>
<accession>A0A9E8AE64</accession>
<name>A0A9E8AE64_9CHEL</name>
<gene>
    <name evidence="17" type="primary">nad6</name>
</gene>
<dbReference type="AlphaFoldDB" id="A0A9E8AE64"/>
<dbReference type="InterPro" id="IPR050269">
    <property type="entry name" value="ComplexI_Subunit6"/>
</dbReference>
<protein>
    <recommendedName>
        <fullName evidence="4">NADH-ubiquinone oxidoreductase chain 6</fullName>
        <ecNumber evidence="3">7.1.1.2</ecNumber>
    </recommendedName>
    <alternativeName>
        <fullName evidence="14">NADH dehydrogenase subunit 6</fullName>
    </alternativeName>
</protein>
<evidence type="ECO:0000256" key="4">
    <source>
        <dbReference type="ARBA" id="ARBA00021095"/>
    </source>
</evidence>
<evidence type="ECO:0000256" key="6">
    <source>
        <dbReference type="ARBA" id="ARBA00022660"/>
    </source>
</evidence>
<keyword evidence="13 16" id="KW-0472">Membrane</keyword>
<evidence type="ECO:0000256" key="12">
    <source>
        <dbReference type="ARBA" id="ARBA00023128"/>
    </source>
</evidence>
<evidence type="ECO:0000256" key="5">
    <source>
        <dbReference type="ARBA" id="ARBA00022448"/>
    </source>
</evidence>
<comment type="catalytic activity">
    <reaction evidence="15">
        <text>a ubiquinone + NADH + 5 H(+)(in) = a ubiquinol + NAD(+) + 4 H(+)(out)</text>
        <dbReference type="Rhea" id="RHEA:29091"/>
        <dbReference type="Rhea" id="RHEA-COMP:9565"/>
        <dbReference type="Rhea" id="RHEA-COMP:9566"/>
        <dbReference type="ChEBI" id="CHEBI:15378"/>
        <dbReference type="ChEBI" id="CHEBI:16389"/>
        <dbReference type="ChEBI" id="CHEBI:17976"/>
        <dbReference type="ChEBI" id="CHEBI:57540"/>
        <dbReference type="ChEBI" id="CHEBI:57945"/>
        <dbReference type="EC" id="7.1.1.2"/>
    </reaction>
</comment>
<keyword evidence="11" id="KW-0520">NAD</keyword>
<feature type="transmembrane region" description="Helical" evidence="16">
    <location>
        <begin position="77"/>
        <end position="95"/>
    </location>
</feature>
<comment type="subcellular location">
    <subcellularLocation>
        <location evidence="1">Mitochondrion membrane</location>
        <topology evidence="1">Multi-pass membrane protein</topology>
    </subcellularLocation>
</comment>
<geneLocation type="mitochondrion" evidence="17"/>
<evidence type="ECO:0000256" key="8">
    <source>
        <dbReference type="ARBA" id="ARBA00022967"/>
    </source>
</evidence>
<evidence type="ECO:0000256" key="2">
    <source>
        <dbReference type="ARBA" id="ARBA00005698"/>
    </source>
</evidence>
<keyword evidence="12 17" id="KW-0496">Mitochondrion</keyword>
<evidence type="ECO:0000256" key="15">
    <source>
        <dbReference type="ARBA" id="ARBA00049551"/>
    </source>
</evidence>
<dbReference type="EMBL" id="OK649925">
    <property type="protein sequence ID" value="UZA66689.1"/>
    <property type="molecule type" value="Genomic_DNA"/>
</dbReference>
<evidence type="ECO:0000256" key="7">
    <source>
        <dbReference type="ARBA" id="ARBA00022692"/>
    </source>
</evidence>
<keyword evidence="10 16" id="KW-1133">Transmembrane helix</keyword>
<keyword evidence="5" id="KW-0813">Transport</keyword>
<evidence type="ECO:0000256" key="3">
    <source>
        <dbReference type="ARBA" id="ARBA00012944"/>
    </source>
</evidence>
<reference evidence="17" key="1">
    <citation type="journal article" date="2022" name="Polar Biol.">
        <title>Mitochondrial genomes provide insight into interfamilial relationships within Pycnogonida.</title>
        <authorList>
            <person name="Zehnpfennig J.R."/>
            <person name="Varney R.M."/>
            <person name="Halanych K.M."/>
            <person name="Mahon A.R."/>
        </authorList>
    </citation>
    <scope>NUCLEOTIDE SEQUENCE</scope>
</reference>
<dbReference type="PANTHER" id="PTHR11435">
    <property type="entry name" value="NADH UBIQUINONE OXIDOREDUCTASE SUBUNIT ND6"/>
    <property type="match status" value="1"/>
</dbReference>
<keyword evidence="6" id="KW-0679">Respiratory chain</keyword>
<evidence type="ECO:0000256" key="14">
    <source>
        <dbReference type="ARBA" id="ARBA00031019"/>
    </source>
</evidence>
<proteinExistence type="inferred from homology"/>
<keyword evidence="7 16" id="KW-0812">Transmembrane</keyword>
<feature type="transmembrane region" description="Helical" evidence="16">
    <location>
        <begin position="126"/>
        <end position="145"/>
    </location>
</feature>
<dbReference type="GO" id="GO:0031966">
    <property type="term" value="C:mitochondrial membrane"/>
    <property type="evidence" value="ECO:0007669"/>
    <property type="project" value="UniProtKB-SubCell"/>
</dbReference>
<evidence type="ECO:0000256" key="9">
    <source>
        <dbReference type="ARBA" id="ARBA00022982"/>
    </source>
</evidence>
<keyword evidence="9" id="KW-0249">Electron transport</keyword>
<feature type="transmembrane region" description="Helical" evidence="16">
    <location>
        <begin position="45"/>
        <end position="65"/>
    </location>
</feature>
<evidence type="ECO:0000256" key="16">
    <source>
        <dbReference type="SAM" id="Phobius"/>
    </source>
</evidence>